<protein>
    <recommendedName>
        <fullName evidence="5">LRRNT domain-containing protein</fullName>
    </recommendedName>
</protein>
<keyword evidence="1" id="KW-0433">Leucine-rich repeat</keyword>
<feature type="non-terminal residue" evidence="3">
    <location>
        <position position="1"/>
    </location>
</feature>
<name>A0A433SXF2_ELYCH</name>
<dbReference type="Gene3D" id="3.80.10.10">
    <property type="entry name" value="Ribonuclease Inhibitor"/>
    <property type="match status" value="2"/>
</dbReference>
<organism evidence="3 4">
    <name type="scientific">Elysia chlorotica</name>
    <name type="common">Eastern emerald elysia</name>
    <name type="synonym">Sea slug</name>
    <dbReference type="NCBI Taxonomy" id="188477"/>
    <lineage>
        <taxon>Eukaryota</taxon>
        <taxon>Metazoa</taxon>
        <taxon>Spiralia</taxon>
        <taxon>Lophotrochozoa</taxon>
        <taxon>Mollusca</taxon>
        <taxon>Gastropoda</taxon>
        <taxon>Heterobranchia</taxon>
        <taxon>Euthyneura</taxon>
        <taxon>Panpulmonata</taxon>
        <taxon>Sacoglossa</taxon>
        <taxon>Placobranchoidea</taxon>
        <taxon>Plakobranchidae</taxon>
        <taxon>Elysia</taxon>
    </lineage>
</organism>
<feature type="non-terminal residue" evidence="3">
    <location>
        <position position="175"/>
    </location>
</feature>
<gene>
    <name evidence="3" type="ORF">EGW08_018234</name>
</gene>
<dbReference type="InterPro" id="IPR003591">
    <property type="entry name" value="Leu-rich_rpt_typical-subtyp"/>
</dbReference>
<dbReference type="InterPro" id="IPR032675">
    <property type="entry name" value="LRR_dom_sf"/>
</dbReference>
<reference evidence="3 4" key="1">
    <citation type="submission" date="2019-01" db="EMBL/GenBank/DDBJ databases">
        <title>A draft genome assembly of the solar-powered sea slug Elysia chlorotica.</title>
        <authorList>
            <person name="Cai H."/>
            <person name="Li Q."/>
            <person name="Fang X."/>
            <person name="Li J."/>
            <person name="Curtis N.E."/>
            <person name="Altenburger A."/>
            <person name="Shibata T."/>
            <person name="Feng M."/>
            <person name="Maeda T."/>
            <person name="Schwartz J.A."/>
            <person name="Shigenobu S."/>
            <person name="Lundholm N."/>
            <person name="Nishiyama T."/>
            <person name="Yang H."/>
            <person name="Hasebe M."/>
            <person name="Li S."/>
            <person name="Pierce S.K."/>
            <person name="Wang J."/>
        </authorList>
    </citation>
    <scope>NUCLEOTIDE SEQUENCE [LARGE SCALE GENOMIC DNA]</scope>
    <source>
        <strain evidence="3">EC2010</strain>
        <tissue evidence="3">Whole organism of an adult</tissue>
    </source>
</reference>
<evidence type="ECO:0000256" key="2">
    <source>
        <dbReference type="ARBA" id="ARBA00022737"/>
    </source>
</evidence>
<dbReference type="STRING" id="188477.A0A433SXF2"/>
<dbReference type="EMBL" id="RQTK01000876">
    <property type="protein sequence ID" value="RUS74005.1"/>
    <property type="molecule type" value="Genomic_DNA"/>
</dbReference>
<dbReference type="PROSITE" id="PS51450">
    <property type="entry name" value="LRR"/>
    <property type="match status" value="1"/>
</dbReference>
<dbReference type="PANTHER" id="PTHR45617">
    <property type="entry name" value="LEUCINE RICH REPEAT FAMILY PROTEIN"/>
    <property type="match status" value="1"/>
</dbReference>
<evidence type="ECO:0008006" key="5">
    <source>
        <dbReference type="Google" id="ProtNLM"/>
    </source>
</evidence>
<evidence type="ECO:0000313" key="3">
    <source>
        <dbReference type="EMBL" id="RUS74005.1"/>
    </source>
</evidence>
<dbReference type="PANTHER" id="PTHR45617:SF170">
    <property type="entry name" value="MIP14966P"/>
    <property type="match status" value="1"/>
</dbReference>
<dbReference type="OrthoDB" id="6148273at2759"/>
<dbReference type="SUPFAM" id="SSF52058">
    <property type="entry name" value="L domain-like"/>
    <property type="match status" value="1"/>
</dbReference>
<dbReference type="Pfam" id="PF00560">
    <property type="entry name" value="LRR_1"/>
    <property type="match status" value="2"/>
</dbReference>
<accession>A0A433SXF2</accession>
<comment type="caution">
    <text evidence="3">The sequence shown here is derived from an EMBL/GenBank/DDBJ whole genome shotgun (WGS) entry which is preliminary data.</text>
</comment>
<dbReference type="SMART" id="SM00369">
    <property type="entry name" value="LRR_TYP"/>
    <property type="match status" value="2"/>
</dbReference>
<evidence type="ECO:0000313" key="4">
    <source>
        <dbReference type="Proteomes" id="UP000271974"/>
    </source>
</evidence>
<dbReference type="AlphaFoldDB" id="A0A433SXF2"/>
<proteinExistence type="predicted"/>
<keyword evidence="2" id="KW-0677">Repeat</keyword>
<dbReference type="Proteomes" id="UP000271974">
    <property type="component" value="Unassembled WGS sequence"/>
</dbReference>
<evidence type="ECO:0000256" key="1">
    <source>
        <dbReference type="ARBA" id="ARBA00022614"/>
    </source>
</evidence>
<sequence>VTPFPLPRKLEALYFSNLNLQYDIKKYEIVNNRVLSHLDLSANGIKGFYGPVYGVPSLRHLDLSRNYCFYVHPLFFSEMLSLRTLLLYNNKLGRSFAKDEEGITFSALALLEILDLSSNVIEDLPKATFKNNANLHLLNLSNNGLSQFQPTLVNQTNLQTLDLSYNFLKCFSKTT</sequence>
<keyword evidence="4" id="KW-1185">Reference proteome</keyword>
<dbReference type="InterPro" id="IPR001611">
    <property type="entry name" value="Leu-rich_rpt"/>
</dbReference>